<sequence>MSNFESTVSTKNTLVKFYQDWCGHCKNMKPAYDQLSSEYSDDSNVVIADVNCGTEPELCEANEVTGYPTIKYWVKGSENSYNLGRDYSSLKDFVSSTLIIKCDINSSAQTCSDKALKYIAKMSMKSNEDVDNEVKRLEGMEGNSMKAELKNWLKERLGILKQLRGDKEL</sequence>
<dbReference type="InterPro" id="IPR036356">
    <property type="entry name" value="ERp29_C_sf"/>
</dbReference>
<dbReference type="Gene3D" id="3.40.30.10">
    <property type="entry name" value="Glutaredoxin"/>
    <property type="match status" value="1"/>
</dbReference>
<evidence type="ECO:0000256" key="1">
    <source>
        <dbReference type="ARBA" id="ARBA00006347"/>
    </source>
</evidence>
<dbReference type="CDD" id="cd02961">
    <property type="entry name" value="PDI_a_family"/>
    <property type="match status" value="1"/>
</dbReference>
<proteinExistence type="inferred from homology"/>
<dbReference type="SUPFAM" id="SSF52833">
    <property type="entry name" value="Thioredoxin-like"/>
    <property type="match status" value="1"/>
</dbReference>
<dbReference type="GO" id="GO:0005783">
    <property type="term" value="C:endoplasmic reticulum"/>
    <property type="evidence" value="ECO:0007669"/>
    <property type="project" value="TreeGrafter"/>
</dbReference>
<dbReference type="PANTHER" id="PTHR45672">
    <property type="entry name" value="PROTEIN DISULFIDE-ISOMERASE C17H9.14C-RELATED"/>
    <property type="match status" value="1"/>
</dbReference>
<dbReference type="EMBL" id="BRXY01000089">
    <property type="protein sequence ID" value="GMH63898.1"/>
    <property type="molecule type" value="Genomic_DNA"/>
</dbReference>
<comment type="caution">
    <text evidence="4">The sequence shown here is derived from an EMBL/GenBank/DDBJ whole genome shotgun (WGS) entry which is preliminary data.</text>
</comment>
<feature type="domain" description="Thioredoxin" evidence="3">
    <location>
        <begin position="1"/>
        <end position="99"/>
    </location>
</feature>
<evidence type="ECO:0000313" key="5">
    <source>
        <dbReference type="Proteomes" id="UP001165085"/>
    </source>
</evidence>
<evidence type="ECO:0000256" key="2">
    <source>
        <dbReference type="ARBA" id="ARBA00022729"/>
    </source>
</evidence>
<gene>
    <name evidence="4" type="ORF">TrST_g9276</name>
</gene>
<dbReference type="InterPro" id="IPR051063">
    <property type="entry name" value="PDI"/>
</dbReference>
<evidence type="ECO:0000259" key="3">
    <source>
        <dbReference type="PROSITE" id="PS51352"/>
    </source>
</evidence>
<dbReference type="GO" id="GO:0006457">
    <property type="term" value="P:protein folding"/>
    <property type="evidence" value="ECO:0007669"/>
    <property type="project" value="TreeGrafter"/>
</dbReference>
<keyword evidence="5" id="KW-1185">Reference proteome</keyword>
<dbReference type="GO" id="GO:0003756">
    <property type="term" value="F:protein disulfide isomerase activity"/>
    <property type="evidence" value="ECO:0007669"/>
    <property type="project" value="TreeGrafter"/>
</dbReference>
<dbReference type="InterPro" id="IPR036249">
    <property type="entry name" value="Thioredoxin-like_sf"/>
</dbReference>
<dbReference type="AlphaFoldDB" id="A0A9W7E640"/>
<dbReference type="InterPro" id="IPR013766">
    <property type="entry name" value="Thioredoxin_domain"/>
</dbReference>
<protein>
    <recommendedName>
        <fullName evidence="3">Thioredoxin domain-containing protein</fullName>
    </recommendedName>
</protein>
<dbReference type="Gene3D" id="1.20.1150.12">
    <property type="entry name" value="Endoplasmic reticulum resident protein 29, C-terminal domain"/>
    <property type="match status" value="1"/>
</dbReference>
<evidence type="ECO:0000313" key="4">
    <source>
        <dbReference type="EMBL" id="GMH63898.1"/>
    </source>
</evidence>
<name>A0A9W7E640_9STRA</name>
<dbReference type="PROSITE" id="PS51352">
    <property type="entry name" value="THIOREDOXIN_2"/>
    <property type="match status" value="1"/>
</dbReference>
<dbReference type="InterPro" id="IPR017937">
    <property type="entry name" value="Thioredoxin_CS"/>
</dbReference>
<dbReference type="SUPFAM" id="SSF47933">
    <property type="entry name" value="ERP29 C domain-like"/>
    <property type="match status" value="1"/>
</dbReference>
<comment type="similarity">
    <text evidence="1">Belongs to the protein disulfide isomerase family.</text>
</comment>
<reference evidence="5" key="1">
    <citation type="journal article" date="2023" name="Commun. Biol.">
        <title>Genome analysis of Parmales, the sister group of diatoms, reveals the evolutionary specialization of diatoms from phago-mixotrophs to photoautotrophs.</title>
        <authorList>
            <person name="Ban H."/>
            <person name="Sato S."/>
            <person name="Yoshikawa S."/>
            <person name="Yamada K."/>
            <person name="Nakamura Y."/>
            <person name="Ichinomiya M."/>
            <person name="Sato N."/>
            <person name="Blanc-Mathieu R."/>
            <person name="Endo H."/>
            <person name="Kuwata A."/>
            <person name="Ogata H."/>
        </authorList>
    </citation>
    <scope>NUCLEOTIDE SEQUENCE [LARGE SCALE GENOMIC DNA]</scope>
    <source>
        <strain evidence="5">NIES 3701</strain>
    </source>
</reference>
<dbReference type="Pfam" id="PF00085">
    <property type="entry name" value="Thioredoxin"/>
    <property type="match status" value="1"/>
</dbReference>
<dbReference type="PANTHER" id="PTHR45672:SF3">
    <property type="entry name" value="THIOREDOXIN DOMAIN-CONTAINING PROTEIN 5"/>
    <property type="match status" value="1"/>
</dbReference>
<dbReference type="Proteomes" id="UP001165085">
    <property type="component" value="Unassembled WGS sequence"/>
</dbReference>
<keyword evidence="2" id="KW-0732">Signal</keyword>
<accession>A0A9W7E640</accession>
<dbReference type="OrthoDB" id="72053at2759"/>
<organism evidence="4 5">
    <name type="scientific">Triparma strigata</name>
    <dbReference type="NCBI Taxonomy" id="1606541"/>
    <lineage>
        <taxon>Eukaryota</taxon>
        <taxon>Sar</taxon>
        <taxon>Stramenopiles</taxon>
        <taxon>Ochrophyta</taxon>
        <taxon>Bolidophyceae</taxon>
        <taxon>Parmales</taxon>
        <taxon>Triparmaceae</taxon>
        <taxon>Triparma</taxon>
    </lineage>
</organism>
<dbReference type="PROSITE" id="PS00194">
    <property type="entry name" value="THIOREDOXIN_1"/>
    <property type="match status" value="1"/>
</dbReference>